<feature type="binding site" evidence="11 12">
    <location>
        <position position="66"/>
    </location>
    <ligand>
        <name>ATP</name>
        <dbReference type="ChEBI" id="CHEBI:30616"/>
    </ligand>
</feature>
<dbReference type="SUPFAM" id="SSF54919">
    <property type="entry name" value="Nucleoside diphosphate kinase, NDK"/>
    <property type="match status" value="1"/>
</dbReference>
<proteinExistence type="inferred from homology"/>
<dbReference type="NCBIfam" id="NF001908">
    <property type="entry name" value="PRK00668.1"/>
    <property type="match status" value="1"/>
</dbReference>
<dbReference type="SMART" id="SM00562">
    <property type="entry name" value="NDK"/>
    <property type="match status" value="1"/>
</dbReference>
<dbReference type="GO" id="GO:0005524">
    <property type="term" value="F:ATP binding"/>
    <property type="evidence" value="ECO:0007669"/>
    <property type="project" value="UniProtKB-UniRule"/>
</dbReference>
<keyword evidence="8 11" id="KW-0067">ATP-binding</keyword>
<keyword evidence="5 11" id="KW-0479">Metal-binding</keyword>
<sequence>MTGHNHRHNLQRTLLIIKPDTVRRGLIGEILHRIELDGFDILAMKMTRLTERQARGFYVMHKKKPFYQPLCKFMTSGRLVLCVLERENAIESLRQLVGKTNPKEAAFGSIRHDYATDTRQNCVHASDTPENAAREVGYFFKPPAVSRIRHGLKKIYRLPFVKR</sequence>
<keyword evidence="11" id="KW-0597">Phosphoprotein</keyword>
<evidence type="ECO:0000256" key="13">
    <source>
        <dbReference type="RuleBase" id="RU004011"/>
    </source>
</evidence>
<evidence type="ECO:0000256" key="3">
    <source>
        <dbReference type="ARBA" id="ARBA00017632"/>
    </source>
</evidence>
<keyword evidence="10 11" id="KW-0546">Nucleotide metabolism</keyword>
<evidence type="ECO:0000313" key="16">
    <source>
        <dbReference type="Proteomes" id="UP000736328"/>
    </source>
</evidence>
<feature type="binding site" evidence="11 12">
    <location>
        <position position="121"/>
    </location>
    <ligand>
        <name>ATP</name>
        <dbReference type="ChEBI" id="CHEBI:30616"/>
    </ligand>
</feature>
<feature type="domain" description="Nucleoside diphosphate kinase-like" evidence="14">
    <location>
        <begin position="10"/>
        <end position="147"/>
    </location>
</feature>
<dbReference type="GO" id="GO:0046872">
    <property type="term" value="F:metal ion binding"/>
    <property type="evidence" value="ECO:0007669"/>
    <property type="project" value="UniProtKB-KW"/>
</dbReference>
<evidence type="ECO:0000256" key="12">
    <source>
        <dbReference type="PROSITE-ProRule" id="PRU00706"/>
    </source>
</evidence>
<comment type="caution">
    <text evidence="15">The sequence shown here is derived from an EMBL/GenBank/DDBJ whole genome shotgun (WGS) entry which is preliminary data.</text>
</comment>
<keyword evidence="7 11" id="KW-0418">Kinase</keyword>
<feature type="binding site" evidence="11 12">
    <location>
        <position position="94"/>
    </location>
    <ligand>
        <name>ATP</name>
        <dbReference type="ChEBI" id="CHEBI:30616"/>
    </ligand>
</feature>
<evidence type="ECO:0000256" key="6">
    <source>
        <dbReference type="ARBA" id="ARBA00022741"/>
    </source>
</evidence>
<comment type="catalytic activity">
    <reaction evidence="11">
        <text>a 2'-deoxyribonucleoside 5'-diphosphate + ATP = a 2'-deoxyribonucleoside 5'-triphosphate + ADP</text>
        <dbReference type="Rhea" id="RHEA:44640"/>
        <dbReference type="ChEBI" id="CHEBI:30616"/>
        <dbReference type="ChEBI" id="CHEBI:61560"/>
        <dbReference type="ChEBI" id="CHEBI:73316"/>
        <dbReference type="ChEBI" id="CHEBI:456216"/>
        <dbReference type="EC" id="2.7.4.6"/>
    </reaction>
</comment>
<dbReference type="PRINTS" id="PR01243">
    <property type="entry name" value="NUCDPKINASE"/>
</dbReference>
<comment type="subunit">
    <text evidence="11">Homotetramer.</text>
</comment>
<organism evidence="15 16">
    <name type="scientific">candidate division TA06 bacterium</name>
    <dbReference type="NCBI Taxonomy" id="2250710"/>
    <lineage>
        <taxon>Bacteria</taxon>
        <taxon>Bacteria division TA06</taxon>
    </lineage>
</organism>
<evidence type="ECO:0000256" key="5">
    <source>
        <dbReference type="ARBA" id="ARBA00022723"/>
    </source>
</evidence>
<dbReference type="PROSITE" id="PS51374">
    <property type="entry name" value="NDPK_LIKE"/>
    <property type="match status" value="1"/>
</dbReference>
<dbReference type="PANTHER" id="PTHR46161:SF3">
    <property type="entry name" value="NUCLEOSIDE DIPHOSPHATE KINASE DDB_G0292928-RELATED"/>
    <property type="match status" value="1"/>
</dbReference>
<dbReference type="GO" id="GO:0006228">
    <property type="term" value="P:UTP biosynthetic process"/>
    <property type="evidence" value="ECO:0007669"/>
    <property type="project" value="UniProtKB-UniRule"/>
</dbReference>
<dbReference type="CDD" id="cd04413">
    <property type="entry name" value="NDPk_I"/>
    <property type="match status" value="1"/>
</dbReference>
<dbReference type="HAMAP" id="MF_00451">
    <property type="entry name" value="NDP_kinase"/>
    <property type="match status" value="1"/>
</dbReference>
<dbReference type="InterPro" id="IPR034907">
    <property type="entry name" value="NDK-like_dom"/>
</dbReference>
<comment type="subcellular location">
    <subcellularLocation>
        <location evidence="11">Cytoplasm</location>
    </subcellularLocation>
</comment>
<evidence type="ECO:0000256" key="10">
    <source>
        <dbReference type="ARBA" id="ARBA00023080"/>
    </source>
</evidence>
<gene>
    <name evidence="11 15" type="primary">ndk</name>
    <name evidence="15" type="ORF">HY768_06705</name>
</gene>
<accession>A0A933IBG8</accession>
<evidence type="ECO:0000259" key="14">
    <source>
        <dbReference type="SMART" id="SM00562"/>
    </source>
</evidence>
<dbReference type="InterPro" id="IPR036850">
    <property type="entry name" value="NDK-like_dom_sf"/>
</dbReference>
<evidence type="ECO:0000256" key="8">
    <source>
        <dbReference type="ARBA" id="ARBA00022840"/>
    </source>
</evidence>
<dbReference type="EMBL" id="JACQXR010000089">
    <property type="protein sequence ID" value="MBI4726898.1"/>
    <property type="molecule type" value="Genomic_DNA"/>
</dbReference>
<dbReference type="Proteomes" id="UP000736328">
    <property type="component" value="Unassembled WGS sequence"/>
</dbReference>
<dbReference type="PANTHER" id="PTHR46161">
    <property type="entry name" value="NUCLEOSIDE DIPHOSPHATE KINASE"/>
    <property type="match status" value="1"/>
</dbReference>
<dbReference type="GO" id="GO:0005737">
    <property type="term" value="C:cytoplasm"/>
    <property type="evidence" value="ECO:0007669"/>
    <property type="project" value="UniProtKB-SubCell"/>
</dbReference>
<dbReference type="AlphaFoldDB" id="A0A933IBG8"/>
<protein>
    <recommendedName>
        <fullName evidence="3 11">Nucleoside diphosphate kinase</fullName>
        <shortName evidence="11">NDK</shortName>
        <shortName evidence="11">NDP kinase</shortName>
        <ecNumber evidence="2 11">2.7.4.6</ecNumber>
    </recommendedName>
    <alternativeName>
        <fullName evidence="11">Nucleoside-2-P kinase</fullName>
    </alternativeName>
</protein>
<feature type="binding site" evidence="11 12">
    <location>
        <position position="111"/>
    </location>
    <ligand>
        <name>ATP</name>
        <dbReference type="ChEBI" id="CHEBI:30616"/>
    </ligand>
</feature>
<dbReference type="Gene3D" id="3.30.70.141">
    <property type="entry name" value="Nucleoside diphosphate kinase-like domain"/>
    <property type="match status" value="1"/>
</dbReference>
<reference evidence="15" key="1">
    <citation type="submission" date="2020-07" db="EMBL/GenBank/DDBJ databases">
        <title>Huge and variable diversity of episymbiotic CPR bacteria and DPANN archaea in groundwater ecosystems.</title>
        <authorList>
            <person name="He C.Y."/>
            <person name="Keren R."/>
            <person name="Whittaker M."/>
            <person name="Farag I.F."/>
            <person name="Doudna J."/>
            <person name="Cate J.H.D."/>
            <person name="Banfield J.F."/>
        </authorList>
    </citation>
    <scope>NUCLEOTIDE SEQUENCE</scope>
    <source>
        <strain evidence="15">NC_groundwater_1520_Pr4_B-0.1um_53_5</strain>
    </source>
</reference>
<comment type="function">
    <text evidence="11">Major role in the synthesis of nucleoside triphosphates other than ATP. The ATP gamma phosphate is transferred to the NDP beta phosphate via a ping-pong mechanism, using a phosphorylated active-site intermediate.</text>
</comment>
<dbReference type="GO" id="GO:0006183">
    <property type="term" value="P:GTP biosynthetic process"/>
    <property type="evidence" value="ECO:0007669"/>
    <property type="project" value="UniProtKB-UniRule"/>
</dbReference>
<keyword evidence="6 11" id="KW-0547">Nucleotide-binding</keyword>
<name>A0A933IBG8_UNCT6</name>
<evidence type="ECO:0000313" key="15">
    <source>
        <dbReference type="EMBL" id="MBI4726898.1"/>
    </source>
</evidence>
<comment type="similarity">
    <text evidence="1 11 12 13">Belongs to the NDK family.</text>
</comment>
<feature type="binding site" evidence="11 12">
    <location>
        <position position="18"/>
    </location>
    <ligand>
        <name>ATP</name>
        <dbReference type="ChEBI" id="CHEBI:30616"/>
    </ligand>
</feature>
<keyword evidence="11" id="KW-0963">Cytoplasm</keyword>
<keyword evidence="4 11" id="KW-0808">Transferase</keyword>
<keyword evidence="9 11" id="KW-0460">Magnesium</keyword>
<evidence type="ECO:0000256" key="2">
    <source>
        <dbReference type="ARBA" id="ARBA00012966"/>
    </source>
</evidence>
<evidence type="ECO:0000256" key="11">
    <source>
        <dbReference type="HAMAP-Rule" id="MF_00451"/>
    </source>
</evidence>
<dbReference type="GO" id="GO:0004550">
    <property type="term" value="F:nucleoside diphosphate kinase activity"/>
    <property type="evidence" value="ECO:0007669"/>
    <property type="project" value="UniProtKB-UniRule"/>
</dbReference>
<dbReference type="FunFam" id="3.30.70.141:FF:000003">
    <property type="entry name" value="Nucleoside diphosphate kinase"/>
    <property type="match status" value="1"/>
</dbReference>
<evidence type="ECO:0000256" key="4">
    <source>
        <dbReference type="ARBA" id="ARBA00022679"/>
    </source>
</evidence>
<evidence type="ECO:0000256" key="9">
    <source>
        <dbReference type="ARBA" id="ARBA00022842"/>
    </source>
</evidence>
<comment type="cofactor">
    <cofactor evidence="11">
        <name>Mg(2+)</name>
        <dbReference type="ChEBI" id="CHEBI:18420"/>
    </cofactor>
</comment>
<evidence type="ECO:0000256" key="1">
    <source>
        <dbReference type="ARBA" id="ARBA00008142"/>
    </source>
</evidence>
<dbReference type="InterPro" id="IPR001564">
    <property type="entry name" value="Nucleoside_diP_kinase"/>
</dbReference>
<dbReference type="Pfam" id="PF00334">
    <property type="entry name" value="NDK"/>
    <property type="match status" value="1"/>
</dbReference>
<evidence type="ECO:0000256" key="7">
    <source>
        <dbReference type="ARBA" id="ARBA00022777"/>
    </source>
</evidence>
<feature type="active site" description="Pros-phosphohistidine intermediate" evidence="11 12">
    <location>
        <position position="124"/>
    </location>
</feature>
<dbReference type="EC" id="2.7.4.6" evidence="2 11"/>
<feature type="binding site" evidence="11 12">
    <location>
        <position position="100"/>
    </location>
    <ligand>
        <name>ATP</name>
        <dbReference type="ChEBI" id="CHEBI:30616"/>
    </ligand>
</feature>
<dbReference type="GO" id="GO:0006241">
    <property type="term" value="P:CTP biosynthetic process"/>
    <property type="evidence" value="ECO:0007669"/>
    <property type="project" value="UniProtKB-UniRule"/>
</dbReference>
<comment type="catalytic activity">
    <reaction evidence="11">
        <text>a ribonucleoside 5'-diphosphate + ATP = a ribonucleoside 5'-triphosphate + ADP</text>
        <dbReference type="Rhea" id="RHEA:18113"/>
        <dbReference type="ChEBI" id="CHEBI:30616"/>
        <dbReference type="ChEBI" id="CHEBI:57930"/>
        <dbReference type="ChEBI" id="CHEBI:61557"/>
        <dbReference type="ChEBI" id="CHEBI:456216"/>
        <dbReference type="EC" id="2.7.4.6"/>
    </reaction>
</comment>